<name>A0AAF1C462_9MICO</name>
<sequence>MPPTLSELLRLPPEVGRMLSPASLGCSRVTWQVLCRDGAVVELRPGFALLAGVTPTPADRAQTLVGAVPAGVVVARAWAVWIHAGGPPPTPPRRVGVVYRPGTSRPRSMPGLEPVQTSLRPWDVVLVGDLPVTSPVRTAMDVATWSTGAEAARDLVRLRTSGADLPAGMAELRRVTGWRGSLQAVRRIEAATLVALGTADV</sequence>
<keyword evidence="2" id="KW-1185">Reference proteome</keyword>
<proteinExistence type="predicted"/>
<dbReference type="Proteomes" id="UP001304340">
    <property type="component" value="Chromosome"/>
</dbReference>
<organism evidence="1 2">
    <name type="scientific">Sanguibacter biliveldensis</name>
    <dbReference type="NCBI Taxonomy" id="3030830"/>
    <lineage>
        <taxon>Bacteria</taxon>
        <taxon>Bacillati</taxon>
        <taxon>Actinomycetota</taxon>
        <taxon>Actinomycetes</taxon>
        <taxon>Micrococcales</taxon>
        <taxon>Sanguibacteraceae</taxon>
        <taxon>Sanguibacter</taxon>
    </lineage>
</organism>
<evidence type="ECO:0000313" key="2">
    <source>
        <dbReference type="Proteomes" id="UP001304340"/>
    </source>
</evidence>
<gene>
    <name evidence="1" type="ORF">SANBI_001705</name>
</gene>
<dbReference type="RefSeq" id="WP_319160783.1">
    <property type="nucleotide sequence ID" value="NZ_CP138359.1"/>
</dbReference>
<dbReference type="KEGG" id="sbil:SANBI_001705"/>
<evidence type="ECO:0008006" key="3">
    <source>
        <dbReference type="Google" id="ProtNLM"/>
    </source>
</evidence>
<protein>
    <recommendedName>
        <fullName evidence="3">AbiEi antitoxin C-terminal domain-containing protein</fullName>
    </recommendedName>
</protein>
<evidence type="ECO:0000313" key="1">
    <source>
        <dbReference type="EMBL" id="WPF83990.1"/>
    </source>
</evidence>
<accession>A0AAF1C462</accession>
<reference evidence="2" key="1">
    <citation type="submission" date="2023-11" db="EMBL/GenBank/DDBJ databases">
        <authorList>
            <person name="Helweg L.P."/>
            <person name="Kiel A."/>
            <person name="Hitz F."/>
            <person name="Ruckert-Reed C."/>
            <person name="Busche T."/>
            <person name="Kaltschmidt B."/>
            <person name="Kaltschmidt C."/>
        </authorList>
    </citation>
    <scope>NUCLEOTIDE SEQUENCE [LARGE SCALE GENOMIC DNA]</scope>
    <source>
        <strain evidence="2">4.1</strain>
    </source>
</reference>
<dbReference type="AlphaFoldDB" id="A0AAF1C462"/>
<dbReference type="EMBL" id="CP138359">
    <property type="protein sequence ID" value="WPF83990.1"/>
    <property type="molecule type" value="Genomic_DNA"/>
</dbReference>